<keyword evidence="3 5" id="KW-1133">Transmembrane helix</keyword>
<dbReference type="Pfam" id="PF04116">
    <property type="entry name" value="FA_hydroxylase"/>
    <property type="match status" value="1"/>
</dbReference>
<keyword evidence="4 5" id="KW-0472">Membrane</keyword>
<dbReference type="RefSeq" id="WP_180549209.1">
    <property type="nucleotide sequence ID" value="NZ_JACCKX010000001.1"/>
</dbReference>
<dbReference type="InterPro" id="IPR006694">
    <property type="entry name" value="Fatty_acid_hydroxylase"/>
</dbReference>
<evidence type="ECO:0000256" key="5">
    <source>
        <dbReference type="SAM" id="Phobius"/>
    </source>
</evidence>
<dbReference type="Proteomes" id="UP000589716">
    <property type="component" value="Unassembled WGS sequence"/>
</dbReference>
<keyword evidence="8" id="KW-1185">Reference proteome</keyword>
<dbReference type="GO" id="GO:0016491">
    <property type="term" value="F:oxidoreductase activity"/>
    <property type="evidence" value="ECO:0007669"/>
    <property type="project" value="InterPro"/>
</dbReference>
<feature type="transmembrane region" description="Helical" evidence="5">
    <location>
        <begin position="38"/>
        <end position="59"/>
    </location>
</feature>
<feature type="domain" description="Fatty acid hydroxylase" evidence="6">
    <location>
        <begin position="135"/>
        <end position="279"/>
    </location>
</feature>
<evidence type="ECO:0000256" key="4">
    <source>
        <dbReference type="ARBA" id="ARBA00023136"/>
    </source>
</evidence>
<evidence type="ECO:0000256" key="3">
    <source>
        <dbReference type="ARBA" id="ARBA00022989"/>
    </source>
</evidence>
<feature type="transmembrane region" description="Helical" evidence="5">
    <location>
        <begin position="190"/>
        <end position="212"/>
    </location>
</feature>
<evidence type="ECO:0000313" key="8">
    <source>
        <dbReference type="Proteomes" id="UP000589716"/>
    </source>
</evidence>
<sequence>MLATLTDAFETAQQWLFETAVQPLAFGLGAGNLLEDGFAATGWLLAGVLQIVVMLAVIGPLQRLWPVERVTDRHAIGIDVIYTLIHRLGLFKLVMFFSVELWLTQGIGWLRAHGLPTLQIDQLWPGVTDRAWVSFLIYLVVFDLIGYLIHRAQHRWHWWWQLHAVHHSQRQMTMWTDNRNHLLDSVITDVIFVCAAILIGVAPAQFVALVAVTQLLESLHHANLRWSWGWLGNRLLVSPSFHRRHHAIALGHEPGSQPLSPYGANYGVLFSWWDLLFGSADWRPGLDATGIDDQVLQGRDYGRGFWAQQWLGLRRLLGERAGARRAPESVAT</sequence>
<comment type="subcellular location">
    <subcellularLocation>
        <location evidence="1">Membrane</location>
    </subcellularLocation>
</comment>
<reference evidence="7 8" key="1">
    <citation type="submission" date="2020-07" db="EMBL/GenBank/DDBJ databases">
        <authorList>
            <person name="Maaloum M."/>
        </authorList>
    </citation>
    <scope>NUCLEOTIDE SEQUENCE [LARGE SCALE GENOMIC DNA]</scope>
    <source>
        <strain evidence="7 8">GCS-AN-3</strain>
    </source>
</reference>
<evidence type="ECO:0000313" key="7">
    <source>
        <dbReference type="EMBL" id="NZA00651.1"/>
    </source>
</evidence>
<evidence type="ECO:0000256" key="2">
    <source>
        <dbReference type="ARBA" id="ARBA00022692"/>
    </source>
</evidence>
<feature type="transmembrane region" description="Helical" evidence="5">
    <location>
        <begin position="131"/>
        <end position="149"/>
    </location>
</feature>
<evidence type="ECO:0000256" key="1">
    <source>
        <dbReference type="ARBA" id="ARBA00004370"/>
    </source>
</evidence>
<comment type="caution">
    <text evidence="7">The sequence shown here is derived from an EMBL/GenBank/DDBJ whole genome shotgun (WGS) entry which is preliminary data.</text>
</comment>
<dbReference type="GO" id="GO:0016020">
    <property type="term" value="C:membrane"/>
    <property type="evidence" value="ECO:0007669"/>
    <property type="project" value="UniProtKB-SubCell"/>
</dbReference>
<evidence type="ECO:0000259" key="6">
    <source>
        <dbReference type="Pfam" id="PF04116"/>
    </source>
</evidence>
<dbReference type="InterPro" id="IPR050307">
    <property type="entry name" value="Sterol_Desaturase_Related"/>
</dbReference>
<proteinExistence type="predicted"/>
<feature type="transmembrane region" description="Helical" evidence="5">
    <location>
        <begin position="90"/>
        <end position="111"/>
    </location>
</feature>
<organism evidence="7 8">
    <name type="scientific">Ottowia beijingensis</name>
    <dbReference type="NCBI Taxonomy" id="1207057"/>
    <lineage>
        <taxon>Bacteria</taxon>
        <taxon>Pseudomonadati</taxon>
        <taxon>Pseudomonadota</taxon>
        <taxon>Betaproteobacteria</taxon>
        <taxon>Burkholderiales</taxon>
        <taxon>Comamonadaceae</taxon>
        <taxon>Ottowia</taxon>
    </lineage>
</organism>
<dbReference type="AlphaFoldDB" id="A0A853ISR8"/>
<gene>
    <name evidence="7" type="ORF">H0I39_00585</name>
</gene>
<dbReference type="EMBL" id="JACCKX010000001">
    <property type="protein sequence ID" value="NZA00651.1"/>
    <property type="molecule type" value="Genomic_DNA"/>
</dbReference>
<name>A0A853ISR8_9BURK</name>
<dbReference type="GO" id="GO:0008610">
    <property type="term" value="P:lipid biosynthetic process"/>
    <property type="evidence" value="ECO:0007669"/>
    <property type="project" value="InterPro"/>
</dbReference>
<keyword evidence="2 5" id="KW-0812">Transmembrane</keyword>
<dbReference type="GO" id="GO:0005506">
    <property type="term" value="F:iron ion binding"/>
    <property type="evidence" value="ECO:0007669"/>
    <property type="project" value="InterPro"/>
</dbReference>
<accession>A0A853ISR8</accession>
<dbReference type="PANTHER" id="PTHR11863">
    <property type="entry name" value="STEROL DESATURASE"/>
    <property type="match status" value="1"/>
</dbReference>
<protein>
    <submittedName>
        <fullName evidence="7">Sterol desaturase family protein</fullName>
    </submittedName>
</protein>